<dbReference type="Pfam" id="PF03169">
    <property type="entry name" value="OPT"/>
    <property type="match status" value="1"/>
</dbReference>
<feature type="transmembrane region" description="Helical" evidence="9">
    <location>
        <begin position="701"/>
        <end position="723"/>
    </location>
</feature>
<evidence type="ECO:0000256" key="1">
    <source>
        <dbReference type="ARBA" id="ARBA00004141"/>
    </source>
</evidence>
<accession>A0A9P4THN9</accession>
<evidence type="ECO:0000256" key="3">
    <source>
        <dbReference type="ARBA" id="ARBA00022448"/>
    </source>
</evidence>
<evidence type="ECO:0000256" key="5">
    <source>
        <dbReference type="ARBA" id="ARBA00022856"/>
    </source>
</evidence>
<feature type="transmembrane region" description="Helical" evidence="9">
    <location>
        <begin position="446"/>
        <end position="466"/>
    </location>
</feature>
<dbReference type="InterPro" id="IPR010281">
    <property type="entry name" value="DUF885"/>
</dbReference>
<evidence type="ECO:0000256" key="6">
    <source>
        <dbReference type="ARBA" id="ARBA00022927"/>
    </source>
</evidence>
<feature type="transmembrane region" description="Helical" evidence="9">
    <location>
        <begin position="69"/>
        <end position="89"/>
    </location>
</feature>
<evidence type="ECO:0000256" key="4">
    <source>
        <dbReference type="ARBA" id="ARBA00022692"/>
    </source>
</evidence>
<keyword evidence="5" id="KW-0571">Peptide transport</keyword>
<evidence type="ECO:0000256" key="2">
    <source>
        <dbReference type="ARBA" id="ARBA00008807"/>
    </source>
</evidence>
<feature type="transmembrane region" description="Helical" evidence="9">
    <location>
        <begin position="244"/>
        <end position="266"/>
    </location>
</feature>
<dbReference type="SUPFAM" id="SSF55486">
    <property type="entry name" value="Metalloproteases ('zincins'), catalytic domain"/>
    <property type="match status" value="1"/>
</dbReference>
<dbReference type="Proteomes" id="UP000801428">
    <property type="component" value="Unassembled WGS sequence"/>
</dbReference>
<dbReference type="NCBIfam" id="TIGR00728">
    <property type="entry name" value="OPT_sfam"/>
    <property type="match status" value="1"/>
</dbReference>
<feature type="transmembrane region" description="Helical" evidence="9">
    <location>
        <begin position="177"/>
        <end position="197"/>
    </location>
</feature>
<proteinExistence type="inferred from homology"/>
<feature type="transmembrane region" description="Helical" evidence="9">
    <location>
        <begin position="673"/>
        <end position="689"/>
    </location>
</feature>
<keyword evidence="7 9" id="KW-1133">Transmembrane helix</keyword>
<feature type="transmembrane region" description="Helical" evidence="9">
    <location>
        <begin position="393"/>
        <end position="412"/>
    </location>
</feature>
<evidence type="ECO:0000256" key="9">
    <source>
        <dbReference type="SAM" id="Phobius"/>
    </source>
</evidence>
<feature type="transmembrane region" description="Helical" evidence="9">
    <location>
        <begin position="101"/>
        <end position="123"/>
    </location>
</feature>
<evidence type="ECO:0000313" key="10">
    <source>
        <dbReference type="EMBL" id="KAF3006693.1"/>
    </source>
</evidence>
<name>A0A9P4THN9_CURKU</name>
<dbReference type="InterPro" id="IPR004813">
    <property type="entry name" value="OPT"/>
</dbReference>
<evidence type="ECO:0000256" key="8">
    <source>
        <dbReference type="ARBA" id="ARBA00023136"/>
    </source>
</evidence>
<dbReference type="OrthoDB" id="9986677at2759"/>
<feature type="transmembrane region" description="Helical" evidence="9">
    <location>
        <begin position="472"/>
        <end position="493"/>
    </location>
</feature>
<organism evidence="10 11">
    <name type="scientific">Curvularia kusanoi</name>
    <name type="common">Cochliobolus kusanoi</name>
    <dbReference type="NCBI Taxonomy" id="90978"/>
    <lineage>
        <taxon>Eukaryota</taxon>
        <taxon>Fungi</taxon>
        <taxon>Dikarya</taxon>
        <taxon>Ascomycota</taxon>
        <taxon>Pezizomycotina</taxon>
        <taxon>Dothideomycetes</taxon>
        <taxon>Pleosporomycetidae</taxon>
        <taxon>Pleosporales</taxon>
        <taxon>Pleosporineae</taxon>
        <taxon>Pleosporaceae</taxon>
        <taxon>Curvularia</taxon>
    </lineage>
</organism>
<dbReference type="GO" id="GO:0016020">
    <property type="term" value="C:membrane"/>
    <property type="evidence" value="ECO:0007669"/>
    <property type="project" value="UniProtKB-SubCell"/>
</dbReference>
<evidence type="ECO:0000313" key="11">
    <source>
        <dbReference type="Proteomes" id="UP000801428"/>
    </source>
</evidence>
<sequence length="1291" mass="146049">MTEPIHSYETSTAVEALDEKRSVKASAGAVYTSTSDNQSANVAAEAVAVSEYVEAAVRTEDGEEPANTLRAWVLGFFFVTVASAVDMLLSMRSPAITIPVVAILLLVYPVGCFWARVVPAWTFNTFGVKWSLNPGPFNIKEHTVVTLMASVTYGYAYSTDALLALQAKSLYNHDLGVGFQLLFTISSQLIGICLAGLGRRFLVWPAALTWPTNFSTTTLLYALHDKSKTDPAQANGWSISRYRWFVYVASAMFVYYWFPGFIWQGLSVFDFPTWIAPNNVVVNQLFGGFTGLSLIPLTFDWSNVIPYLNDPLLSPTLSHVNTLIGLIVFVIIPALGISYSGALYSAYLPMNTSTIFDNTQKPYVVRNVLGDNFTFDVEKYKAYSPLFLAPTFALNYGLSFAALTASVVHTVLHRGKILARQFREASSQTEDIHFNMIKKYKPAPDWWYLALLVIAMAMGFGVVAGYDTQLPWWGFLVACLIAAVFVVPCCTILGMTNIQLSLNVISPFIGGYIFPGKPIGVMIFKVYSTIVLGQAQVFCGDLKLAQYMKIPPRITFTAQIAAVIWNCFVQIATMDWALANIENACEPIQAHHFTCPNGRTFFSSSVVWGVIGPTRAFGSNSIYKNFNYFWFVGGMLPIALWGLTKVMKHRYISYLHAPVMLGAMGWLPPATPLSFFSWVFFGLVFNLWIRKRWHGWWHQYNYLTAAALDTGLILSTVVIFFALTLPEATAPQWWGNVDVFNNLDYNMMAYRKTVAEGETFGPRPGEELLQSTLASLPDDFTFFFLRQDEQVDYLLLQSHLKRLLRQGKAESEKYDTAKDLGLFGDWVDVCVQFVETRHKVGKQSGRQIATVLQKAEQGVDLLLASLKSDDSFTGSKERFIVFWTISKCEELQYALEEAVGFYRGYDPTISWWIEKPWETLGAKLTTLISALGKKVGIDGSSTADDIVGDPIGREALLDELEAEWIAYTPEELLQIAESEFEWCEKEMAKASKALGFDQPQDALEHVKNTFVDPGEQIHVVRDLADEAIAYVERYDLITVPAVAKDYWKTTMMTPARQRVNPFFLGGEEIIVSYPTNSMSHEDKLMSMRGNNPAFSRSTVHHELIPGHHLQFYYMDRYYPHRKLFQTPFWIEGWSVYWELLLWERGFPAETYQKWATNEAENRIGMLFWRMHRCARIVFSIKFHLGQMTPQECIDLLVKRVGHERATAEGEVRRSFAGDYPPLYQAGYLLGAFQIRELRRELVEDPAGPQWKEKSFHDAFMRENNVPIELLRATFKGEPLWIGKKAQWKFKG</sequence>
<keyword evidence="3" id="KW-0813">Transport</keyword>
<dbReference type="GO" id="GO:0035673">
    <property type="term" value="F:oligopeptide transmembrane transporter activity"/>
    <property type="evidence" value="ECO:0007669"/>
    <property type="project" value="InterPro"/>
</dbReference>
<dbReference type="PANTHER" id="PTHR22601">
    <property type="entry name" value="ISP4 LIKE PROTEIN"/>
    <property type="match status" value="1"/>
</dbReference>
<dbReference type="GO" id="GO:0015031">
    <property type="term" value="P:protein transport"/>
    <property type="evidence" value="ECO:0007669"/>
    <property type="project" value="UniProtKB-KW"/>
</dbReference>
<feature type="transmembrane region" description="Helical" evidence="9">
    <location>
        <begin position="203"/>
        <end position="223"/>
    </location>
</feature>
<reference evidence="10" key="1">
    <citation type="submission" date="2019-04" db="EMBL/GenBank/DDBJ databases">
        <title>Sequencing of skin fungus with MAO and IRED activity.</title>
        <authorList>
            <person name="Marsaioli A.J."/>
            <person name="Bonatto J.M.C."/>
            <person name="Reis Junior O."/>
        </authorList>
    </citation>
    <scope>NUCLEOTIDE SEQUENCE</scope>
    <source>
        <strain evidence="10">30M1</strain>
    </source>
</reference>
<keyword evidence="11" id="KW-1185">Reference proteome</keyword>
<keyword evidence="6" id="KW-0653">Protein transport</keyword>
<dbReference type="InterPro" id="IPR004648">
    <property type="entry name" value="Oligpept_transpt"/>
</dbReference>
<keyword evidence="8 9" id="KW-0472">Membrane</keyword>
<dbReference type="Pfam" id="PF05960">
    <property type="entry name" value="DUF885"/>
    <property type="match status" value="1"/>
</dbReference>
<comment type="similarity">
    <text evidence="2">Belongs to the oligopeptide OPT transporter family.</text>
</comment>
<evidence type="ECO:0000256" key="7">
    <source>
        <dbReference type="ARBA" id="ARBA00022989"/>
    </source>
</evidence>
<protein>
    <submittedName>
        <fullName evidence="10">Uncharacterized protein</fullName>
    </submittedName>
</protein>
<keyword evidence="4 9" id="KW-0812">Transmembrane</keyword>
<comment type="caution">
    <text evidence="10">The sequence shown here is derived from an EMBL/GenBank/DDBJ whole genome shotgun (WGS) entry which is preliminary data.</text>
</comment>
<dbReference type="NCBIfam" id="TIGR00727">
    <property type="entry name" value="ISP4_OPT"/>
    <property type="match status" value="1"/>
</dbReference>
<feature type="transmembrane region" description="Helical" evidence="9">
    <location>
        <begin position="320"/>
        <end position="342"/>
    </location>
</feature>
<feature type="transmembrane region" description="Helical" evidence="9">
    <location>
        <begin position="628"/>
        <end position="644"/>
    </location>
</feature>
<comment type="subcellular location">
    <subcellularLocation>
        <location evidence="1">Membrane</location>
        <topology evidence="1">Multi-pass membrane protein</topology>
    </subcellularLocation>
</comment>
<feature type="transmembrane region" description="Helical" evidence="9">
    <location>
        <begin position="554"/>
        <end position="573"/>
    </location>
</feature>
<gene>
    <name evidence="10" type="ORF">E8E13_008865</name>
</gene>
<dbReference type="EMBL" id="SWKU01000005">
    <property type="protein sequence ID" value="KAF3006693.1"/>
    <property type="molecule type" value="Genomic_DNA"/>
</dbReference>
<feature type="transmembrane region" description="Helical" evidence="9">
    <location>
        <begin position="286"/>
        <end position="308"/>
    </location>
</feature>